<keyword evidence="1" id="KW-1133">Transmembrane helix</keyword>
<proteinExistence type="predicted"/>
<evidence type="ECO:0000256" key="1">
    <source>
        <dbReference type="SAM" id="Phobius"/>
    </source>
</evidence>
<name>A0A101QXB9_9ACTN</name>
<reference evidence="2 3" key="1">
    <citation type="submission" date="2015-10" db="EMBL/GenBank/DDBJ databases">
        <title>Draft genome sequence of Streptomyces longwoodensis DSM 41677, type strain for the species Streptomyces longwoodensis.</title>
        <authorList>
            <person name="Ruckert C."/>
            <person name="Winkler A."/>
            <person name="Kalinowski J."/>
            <person name="Kampfer P."/>
            <person name="Glaeser S."/>
        </authorList>
    </citation>
    <scope>NUCLEOTIDE SEQUENCE [LARGE SCALE GENOMIC DNA]</scope>
    <source>
        <strain evidence="2 3">DSM 41677</strain>
    </source>
</reference>
<evidence type="ECO:0000313" key="2">
    <source>
        <dbReference type="EMBL" id="KUN37668.1"/>
    </source>
</evidence>
<feature type="transmembrane region" description="Helical" evidence="1">
    <location>
        <begin position="823"/>
        <end position="846"/>
    </location>
</feature>
<protein>
    <recommendedName>
        <fullName evidence="4">Phage tail protein</fullName>
    </recommendedName>
</protein>
<dbReference type="Proteomes" id="UP000053271">
    <property type="component" value="Unassembled WGS sequence"/>
</dbReference>
<feature type="transmembrane region" description="Helical" evidence="1">
    <location>
        <begin position="896"/>
        <end position="919"/>
    </location>
</feature>
<evidence type="ECO:0008006" key="4">
    <source>
        <dbReference type="Google" id="ProtNLM"/>
    </source>
</evidence>
<feature type="transmembrane region" description="Helical" evidence="1">
    <location>
        <begin position="794"/>
        <end position="816"/>
    </location>
</feature>
<sequence length="1401" mass="141311">MAGEDEDFGSAHITIDLDDTGVVTDARALGERIQAALNRATRGIANKIKNDLQNALRGVKVQIQVDPDLRRFDSALLTGLSHIDAIEIPVVPDLRRFDSMLLTRLGHIDAIEIPVVPDLRRFDSALLTGLRSIDSLNIPVAPDVSDFMARLRAALAGEEIAIRVVPDFGDFDDRVRAHRAPDVNVTADVDTGRLGRSLAGLGGIAGRVGSQLAGLLKLGAVGIAAAGAAQGVGALLAALAPAGGIIAAIPAAIAGAAAAMGTLKLATLGVGDALEAAVQSDAKDFTEAVKNLAPAARQAVTAVHQLQPQLKRLQQSVQQSFFRQFAGDVTASIKNLLPLRTQLSGLAGEFGKAASQGLKFAASKEALAPLRTIIQSTTQAASGLQVVVQPLAKGFLDVAAAVAQAFGGQVGGTIAQLGAQLGTFLSGFAASGRAVEVVRTAVGVFQQLGSIAANVGAIIANVFRAADGAGGGLLNNLQEITGSFREFVASAAGQQAIGNLFGTVATIAAQLGPNLGALVTQIGAIAPALSPVFTALGPALVGVIDSLGPALAAIAPSLTTVAQALAAGLAQIDLAPLGESIAQVLTALSPLLPLAGQLVNVLAQALAPVLSTLAAAFGPIIEELVGALMPVLPPLTSAFVQLATSMAPIAAGIGDALAGVIARLAPLLPSLATSFGQLALALAPIAESLGQAVVDQLSALEPVLPQIAGAATELVAALVPLVGQIVDALLPVLPDLVGVFLQLTTAVLPVVPPVLQLATALAPLADLVIQLAAPLLQIGLGFQTWLAAKVAIPIIQGIATALGGLITGLTSVVTFITNLPSMIVSGLSMLGGLISTAFTSVVGFFQRLPGMILAALAALPGLLAQAFHLALVATGIAIGTGIGALILLFTRVPVMIYNGLASLGGFLVSRFSAALSAAASATSSGASTVAAFFQALPGRIAGFLAGLPARLGGIFRSAGSSMLGAARSAGSQVLGFFQALPGRIGSAMSSAGSVLAGVGMDLVRGLIGGIRSMAGAAADAARDVVGSAISAAKSVLKIGSPSKVFIEIGKWTGQGFVIGLTGTVDQIKQTTEKIAKLITQAFKGKNTRLDDRLLAVIADGNKRLVTLANQRDALAKRIADANKFATDTAASALQSFSLQNLTQGGDITREGLLGGLQDAVSQVKNFTAQIDALKRRGLRSDLLSQVIGLGPAQGAELASVLASQSSTTIAEINALQRQLVTASNALGQHAADSLFDAGKQASKGFLAGLKGQQKDIEKLMLDIAKAMQTSIRKALGIHSPSTVFRKIGDLTGLGLHVGIVGRLKDVTAAVRAQARGMADAVSGQLAALNTVVPGPVVQPTLGTLSGAGQPAGGRAGLAGGMTTVSNVGGATTNFNITVQAANDPEQTARAVIRQIATANLT</sequence>
<keyword evidence="1" id="KW-0812">Transmembrane</keyword>
<keyword evidence="1" id="KW-0472">Membrane</keyword>
<dbReference type="GeneID" id="91425986"/>
<gene>
    <name evidence="2" type="ORF">AQJ30_15400</name>
</gene>
<evidence type="ECO:0000313" key="3">
    <source>
        <dbReference type="Proteomes" id="UP000053271"/>
    </source>
</evidence>
<dbReference type="EMBL" id="LMWS01000018">
    <property type="protein sequence ID" value="KUN37668.1"/>
    <property type="molecule type" value="Genomic_DNA"/>
</dbReference>
<comment type="caution">
    <text evidence="2">The sequence shown here is derived from an EMBL/GenBank/DDBJ whole genome shotgun (WGS) entry which is preliminary data.</text>
</comment>
<organism evidence="2 3">
    <name type="scientific">Streptomyces longwoodensis</name>
    <dbReference type="NCBI Taxonomy" id="68231"/>
    <lineage>
        <taxon>Bacteria</taxon>
        <taxon>Bacillati</taxon>
        <taxon>Actinomycetota</taxon>
        <taxon>Actinomycetes</taxon>
        <taxon>Kitasatosporales</taxon>
        <taxon>Streptomycetaceae</taxon>
        <taxon>Streptomyces</taxon>
    </lineage>
</organism>
<keyword evidence="3" id="KW-1185">Reference proteome</keyword>
<dbReference type="STRING" id="68231.AQJ30_15400"/>
<feature type="transmembrane region" description="Helical" evidence="1">
    <location>
        <begin position="866"/>
        <end position="889"/>
    </location>
</feature>
<accession>A0A101QXB9</accession>
<dbReference type="RefSeq" id="WP_067233739.1">
    <property type="nucleotide sequence ID" value="NZ_KQ948553.1"/>
</dbReference>